<accession>A0ABP0Y243</accession>
<keyword evidence="1" id="KW-1133">Transmembrane helix</keyword>
<dbReference type="Proteomes" id="UP001642487">
    <property type="component" value="Chromosome 11"/>
</dbReference>
<organism evidence="2 3">
    <name type="scientific">Citrullus colocynthis</name>
    <name type="common">colocynth</name>
    <dbReference type="NCBI Taxonomy" id="252529"/>
    <lineage>
        <taxon>Eukaryota</taxon>
        <taxon>Viridiplantae</taxon>
        <taxon>Streptophyta</taxon>
        <taxon>Embryophyta</taxon>
        <taxon>Tracheophyta</taxon>
        <taxon>Spermatophyta</taxon>
        <taxon>Magnoliopsida</taxon>
        <taxon>eudicotyledons</taxon>
        <taxon>Gunneridae</taxon>
        <taxon>Pentapetalae</taxon>
        <taxon>rosids</taxon>
        <taxon>fabids</taxon>
        <taxon>Cucurbitales</taxon>
        <taxon>Cucurbitaceae</taxon>
        <taxon>Benincaseae</taxon>
        <taxon>Citrullus</taxon>
    </lineage>
</organism>
<proteinExistence type="predicted"/>
<sequence>MSSSVVDEELGSYRFVAGLGFHLSNVELLARGLDHHRLTLSHIVATLALCFVELCVVISEHCDTLLEYFNSSFLIYPFLYFLSSLHPHLPKRTMDPKLKNLQFLGVLGIIQETIKLIYQWRKIFTQITLAFILPSYILTFANMAISMFFLNETKPSRDTIIFSQSSIYYLIFNIVSTLFSAVFILLATATVVYTVACVYAAHDVSFKHVIGIVPKVWKRLLLTSLSAFISLFGLTFVALLVLFLILFSINGPSNGLSFGNYIITIAFIFIITIYVGTLYLTLIWQLSKIVAVLEELCGFKAMAKSKALVKGKMRIVFKLFIMLCFPIEVVQLVFSYLVIQSTIIGIVGKVVLIIIWMLLLSLFFLVTLVAQTVLYFICKSHHHEIVQNSCLSDHLQRYLLVDHDSLKDDEKLQMV</sequence>
<protein>
    <submittedName>
        <fullName evidence="2">Uncharacterized protein</fullName>
    </submittedName>
</protein>
<feature type="transmembrane region" description="Helical" evidence="1">
    <location>
        <begin position="101"/>
        <end position="118"/>
    </location>
</feature>
<feature type="transmembrane region" description="Helical" evidence="1">
    <location>
        <begin position="170"/>
        <end position="199"/>
    </location>
</feature>
<feature type="transmembrane region" description="Helical" evidence="1">
    <location>
        <begin position="65"/>
        <end position="81"/>
    </location>
</feature>
<dbReference type="EMBL" id="OZ021745">
    <property type="protein sequence ID" value="CAK9313795.1"/>
    <property type="molecule type" value="Genomic_DNA"/>
</dbReference>
<keyword evidence="1" id="KW-0812">Transmembrane</keyword>
<name>A0ABP0Y243_9ROSI</name>
<evidence type="ECO:0000313" key="3">
    <source>
        <dbReference type="Proteomes" id="UP001642487"/>
    </source>
</evidence>
<dbReference type="PANTHER" id="PTHR33133:SF51">
    <property type="entry name" value="THH1_TOM1_TOM3 DOMAIN-CONTAINING PROTEIN"/>
    <property type="match status" value="1"/>
</dbReference>
<feature type="transmembrane region" description="Helical" evidence="1">
    <location>
        <begin position="351"/>
        <end position="377"/>
    </location>
</feature>
<feature type="transmembrane region" description="Helical" evidence="1">
    <location>
        <begin position="220"/>
        <end position="249"/>
    </location>
</feature>
<feature type="transmembrane region" description="Helical" evidence="1">
    <location>
        <begin position="38"/>
        <end position="58"/>
    </location>
</feature>
<keyword evidence="1" id="KW-0472">Membrane</keyword>
<keyword evidence="3" id="KW-1185">Reference proteome</keyword>
<reference evidence="2 3" key="1">
    <citation type="submission" date="2024-03" db="EMBL/GenBank/DDBJ databases">
        <authorList>
            <person name="Gkanogiannis A."/>
            <person name="Becerra Lopez-Lavalle L."/>
        </authorList>
    </citation>
    <scope>NUCLEOTIDE SEQUENCE [LARGE SCALE GENOMIC DNA]</scope>
</reference>
<feature type="transmembrane region" description="Helical" evidence="1">
    <location>
        <begin position="315"/>
        <end position="339"/>
    </location>
</feature>
<feature type="transmembrane region" description="Helical" evidence="1">
    <location>
        <begin position="261"/>
        <end position="284"/>
    </location>
</feature>
<dbReference type="PANTHER" id="PTHR33133">
    <property type="entry name" value="OS08G0107100 PROTEIN-RELATED"/>
    <property type="match status" value="1"/>
</dbReference>
<evidence type="ECO:0000313" key="2">
    <source>
        <dbReference type="EMBL" id="CAK9313795.1"/>
    </source>
</evidence>
<gene>
    <name evidence="2" type="ORF">CITCOLO1_LOCUS5531</name>
</gene>
<evidence type="ECO:0000256" key="1">
    <source>
        <dbReference type="SAM" id="Phobius"/>
    </source>
</evidence>
<feature type="transmembrane region" description="Helical" evidence="1">
    <location>
        <begin position="130"/>
        <end position="150"/>
    </location>
</feature>